<organism evidence="1 2">
    <name type="scientific">Mycena metata</name>
    <dbReference type="NCBI Taxonomy" id="1033252"/>
    <lineage>
        <taxon>Eukaryota</taxon>
        <taxon>Fungi</taxon>
        <taxon>Dikarya</taxon>
        <taxon>Basidiomycota</taxon>
        <taxon>Agaricomycotina</taxon>
        <taxon>Agaricomycetes</taxon>
        <taxon>Agaricomycetidae</taxon>
        <taxon>Agaricales</taxon>
        <taxon>Marasmiineae</taxon>
        <taxon>Mycenaceae</taxon>
        <taxon>Mycena</taxon>
    </lineage>
</organism>
<accession>A0AAD7IUQ8</accession>
<proteinExistence type="predicted"/>
<dbReference type="EMBL" id="JARKIB010000066">
    <property type="protein sequence ID" value="KAJ7750218.1"/>
    <property type="molecule type" value="Genomic_DNA"/>
</dbReference>
<evidence type="ECO:0000313" key="1">
    <source>
        <dbReference type="EMBL" id="KAJ7750218.1"/>
    </source>
</evidence>
<name>A0AAD7IUQ8_9AGAR</name>
<gene>
    <name evidence="1" type="ORF">B0H16DRAFT_1724618</name>
</gene>
<keyword evidence="2" id="KW-1185">Reference proteome</keyword>
<dbReference type="Proteomes" id="UP001215598">
    <property type="component" value="Unassembled WGS sequence"/>
</dbReference>
<reference evidence="1" key="1">
    <citation type="submission" date="2023-03" db="EMBL/GenBank/DDBJ databases">
        <title>Massive genome expansion in bonnet fungi (Mycena s.s.) driven by repeated elements and novel gene families across ecological guilds.</title>
        <authorList>
            <consortium name="Lawrence Berkeley National Laboratory"/>
            <person name="Harder C.B."/>
            <person name="Miyauchi S."/>
            <person name="Viragh M."/>
            <person name="Kuo A."/>
            <person name="Thoen E."/>
            <person name="Andreopoulos B."/>
            <person name="Lu D."/>
            <person name="Skrede I."/>
            <person name="Drula E."/>
            <person name="Henrissat B."/>
            <person name="Morin E."/>
            <person name="Kohler A."/>
            <person name="Barry K."/>
            <person name="LaButti K."/>
            <person name="Morin E."/>
            <person name="Salamov A."/>
            <person name="Lipzen A."/>
            <person name="Mereny Z."/>
            <person name="Hegedus B."/>
            <person name="Baldrian P."/>
            <person name="Stursova M."/>
            <person name="Weitz H."/>
            <person name="Taylor A."/>
            <person name="Grigoriev I.V."/>
            <person name="Nagy L.G."/>
            <person name="Martin F."/>
            <person name="Kauserud H."/>
        </authorList>
    </citation>
    <scope>NUCLEOTIDE SEQUENCE</scope>
    <source>
        <strain evidence="1">CBHHK182m</strain>
    </source>
</reference>
<comment type="caution">
    <text evidence="1">The sequence shown here is derived from an EMBL/GenBank/DDBJ whole genome shotgun (WGS) entry which is preliminary data.</text>
</comment>
<dbReference type="AlphaFoldDB" id="A0AAD7IUQ8"/>
<protein>
    <submittedName>
        <fullName evidence="1">Uncharacterized protein</fullName>
    </submittedName>
</protein>
<sequence length="91" mass="10146">MNWGLDHENKVAFGTAALMANPTGTHNLAPDIVYAWMHEWAGEESAEDYRALVEGRLQVKKDPIGDVRVAKLNDLYKIIYWGGDSAEETAL</sequence>
<evidence type="ECO:0000313" key="2">
    <source>
        <dbReference type="Proteomes" id="UP001215598"/>
    </source>
</evidence>